<comment type="caution">
    <text evidence="2">The sequence shown here is derived from an EMBL/GenBank/DDBJ whole genome shotgun (WGS) entry which is preliminary data.</text>
</comment>
<protein>
    <submittedName>
        <fullName evidence="2">Uncharacterized protein</fullName>
    </submittedName>
</protein>
<name>A0AAN6WAJ5_9PEZI</name>
<evidence type="ECO:0000313" key="2">
    <source>
        <dbReference type="EMBL" id="KAK4178414.1"/>
    </source>
</evidence>
<keyword evidence="1" id="KW-0812">Transmembrane</keyword>
<keyword evidence="1" id="KW-1133">Transmembrane helix</keyword>
<evidence type="ECO:0000313" key="3">
    <source>
        <dbReference type="Proteomes" id="UP001302321"/>
    </source>
</evidence>
<organism evidence="2 3">
    <name type="scientific">Triangularia setosa</name>
    <dbReference type="NCBI Taxonomy" id="2587417"/>
    <lineage>
        <taxon>Eukaryota</taxon>
        <taxon>Fungi</taxon>
        <taxon>Dikarya</taxon>
        <taxon>Ascomycota</taxon>
        <taxon>Pezizomycotina</taxon>
        <taxon>Sordariomycetes</taxon>
        <taxon>Sordariomycetidae</taxon>
        <taxon>Sordariales</taxon>
        <taxon>Podosporaceae</taxon>
        <taxon>Triangularia</taxon>
    </lineage>
</organism>
<feature type="transmembrane region" description="Helical" evidence="1">
    <location>
        <begin position="90"/>
        <end position="115"/>
    </location>
</feature>
<reference evidence="2" key="1">
    <citation type="journal article" date="2023" name="Mol. Phylogenet. Evol.">
        <title>Genome-scale phylogeny and comparative genomics of the fungal order Sordariales.</title>
        <authorList>
            <person name="Hensen N."/>
            <person name="Bonometti L."/>
            <person name="Westerberg I."/>
            <person name="Brannstrom I.O."/>
            <person name="Guillou S."/>
            <person name="Cros-Aarteil S."/>
            <person name="Calhoun S."/>
            <person name="Haridas S."/>
            <person name="Kuo A."/>
            <person name="Mondo S."/>
            <person name="Pangilinan J."/>
            <person name="Riley R."/>
            <person name="LaButti K."/>
            <person name="Andreopoulos B."/>
            <person name="Lipzen A."/>
            <person name="Chen C."/>
            <person name="Yan M."/>
            <person name="Daum C."/>
            <person name="Ng V."/>
            <person name="Clum A."/>
            <person name="Steindorff A."/>
            <person name="Ohm R.A."/>
            <person name="Martin F."/>
            <person name="Silar P."/>
            <person name="Natvig D.O."/>
            <person name="Lalanne C."/>
            <person name="Gautier V."/>
            <person name="Ament-Velasquez S.L."/>
            <person name="Kruys A."/>
            <person name="Hutchinson M.I."/>
            <person name="Powell A.J."/>
            <person name="Barry K."/>
            <person name="Miller A.N."/>
            <person name="Grigoriev I.V."/>
            <person name="Debuchy R."/>
            <person name="Gladieux P."/>
            <person name="Hiltunen Thoren M."/>
            <person name="Johannesson H."/>
        </authorList>
    </citation>
    <scope>NUCLEOTIDE SEQUENCE</scope>
    <source>
        <strain evidence="2">CBS 892.96</strain>
    </source>
</reference>
<dbReference type="EMBL" id="MU866139">
    <property type="protein sequence ID" value="KAK4178414.1"/>
    <property type="molecule type" value="Genomic_DNA"/>
</dbReference>
<accession>A0AAN6WAJ5</accession>
<keyword evidence="1" id="KW-0472">Membrane</keyword>
<feature type="transmembrane region" description="Helical" evidence="1">
    <location>
        <begin position="24"/>
        <end position="40"/>
    </location>
</feature>
<sequence>MGFFFTPALHSSIRPLNNWEVGKGLIWGSNGLGLGMAMVFDRCLQWMASLPLALLVGRAFSAFHHCSTLSGVFVSFGFGVTNDTTISQHYFFFHLIDCFVSVIATGHGWSLRFFLSLNFHMHIQHTTQQKEEQRKRVGRTGGGLWAGVLYVRAEPDQILLLVVVGSVGHAELARRKGGNKKDACCITTQGKGKAFAGGRWTKISFIRKWTPKKAENKTKRTRTKQNEKNYDNFCVPINDYVTVTTS</sequence>
<reference evidence="2" key="2">
    <citation type="submission" date="2023-05" db="EMBL/GenBank/DDBJ databases">
        <authorList>
            <consortium name="Lawrence Berkeley National Laboratory"/>
            <person name="Steindorff A."/>
            <person name="Hensen N."/>
            <person name="Bonometti L."/>
            <person name="Westerberg I."/>
            <person name="Brannstrom I.O."/>
            <person name="Guillou S."/>
            <person name="Cros-Aarteil S."/>
            <person name="Calhoun S."/>
            <person name="Haridas S."/>
            <person name="Kuo A."/>
            <person name="Mondo S."/>
            <person name="Pangilinan J."/>
            <person name="Riley R."/>
            <person name="Labutti K."/>
            <person name="Andreopoulos B."/>
            <person name="Lipzen A."/>
            <person name="Chen C."/>
            <person name="Yanf M."/>
            <person name="Daum C."/>
            <person name="Ng V."/>
            <person name="Clum A."/>
            <person name="Ohm R."/>
            <person name="Martin F."/>
            <person name="Silar P."/>
            <person name="Natvig D."/>
            <person name="Lalanne C."/>
            <person name="Gautier V."/>
            <person name="Ament-Velasquez S.L."/>
            <person name="Kruys A."/>
            <person name="Hutchinson M.I."/>
            <person name="Powell A.J."/>
            <person name="Barry K."/>
            <person name="Miller A.N."/>
            <person name="Grigoriev I.V."/>
            <person name="Debuchy R."/>
            <person name="Gladieux P."/>
            <person name="Thoren M.H."/>
            <person name="Johannesson H."/>
        </authorList>
    </citation>
    <scope>NUCLEOTIDE SEQUENCE</scope>
    <source>
        <strain evidence="2">CBS 892.96</strain>
    </source>
</reference>
<proteinExistence type="predicted"/>
<dbReference type="AlphaFoldDB" id="A0AAN6WAJ5"/>
<feature type="transmembrane region" description="Helical" evidence="1">
    <location>
        <begin position="52"/>
        <end position="78"/>
    </location>
</feature>
<evidence type="ECO:0000256" key="1">
    <source>
        <dbReference type="SAM" id="Phobius"/>
    </source>
</evidence>
<dbReference type="Proteomes" id="UP001302321">
    <property type="component" value="Unassembled WGS sequence"/>
</dbReference>
<gene>
    <name evidence="2" type="ORF">QBC36DRAFT_104735</name>
</gene>
<keyword evidence="3" id="KW-1185">Reference proteome</keyword>